<dbReference type="Proteomes" id="UP000326396">
    <property type="component" value="Linkage Group LG18"/>
</dbReference>
<feature type="region of interest" description="Disordered" evidence="1">
    <location>
        <begin position="26"/>
        <end position="137"/>
    </location>
</feature>
<evidence type="ECO:0000256" key="1">
    <source>
        <dbReference type="SAM" id="MobiDB-lite"/>
    </source>
</evidence>
<feature type="compositionally biased region" description="Low complexity" evidence="1">
    <location>
        <begin position="28"/>
        <end position="56"/>
    </location>
</feature>
<name>A0A5N6NPH4_9ASTR</name>
<keyword evidence="3" id="KW-1185">Reference proteome</keyword>
<accession>A0A5N6NPH4</accession>
<sequence length="137" mass="14541">MSDIISAMANPGERYIYQRLPYVKLDDTPSSSSALDSDPSEASSGASQAVPVVPHTPSSPVPVAPPPAAAPSGSHGHSQPHAENASASRRQSSSPQRVLVWDGLRRMRGQARKTTGLPPRHQMAPRDEPPVIHEVGK</sequence>
<reference evidence="2 3" key="1">
    <citation type="submission" date="2019-05" db="EMBL/GenBank/DDBJ databases">
        <title>Mikania micrantha, genome provides insights into the molecular mechanism of rapid growth.</title>
        <authorList>
            <person name="Liu B."/>
        </authorList>
    </citation>
    <scope>NUCLEOTIDE SEQUENCE [LARGE SCALE GENOMIC DNA]</scope>
    <source>
        <strain evidence="2">NLD-2019</strain>
        <tissue evidence="2">Leaf</tissue>
    </source>
</reference>
<organism evidence="2 3">
    <name type="scientific">Mikania micrantha</name>
    <name type="common">bitter vine</name>
    <dbReference type="NCBI Taxonomy" id="192012"/>
    <lineage>
        <taxon>Eukaryota</taxon>
        <taxon>Viridiplantae</taxon>
        <taxon>Streptophyta</taxon>
        <taxon>Embryophyta</taxon>
        <taxon>Tracheophyta</taxon>
        <taxon>Spermatophyta</taxon>
        <taxon>Magnoliopsida</taxon>
        <taxon>eudicotyledons</taxon>
        <taxon>Gunneridae</taxon>
        <taxon>Pentapetalae</taxon>
        <taxon>asterids</taxon>
        <taxon>campanulids</taxon>
        <taxon>Asterales</taxon>
        <taxon>Asteraceae</taxon>
        <taxon>Asteroideae</taxon>
        <taxon>Heliantheae alliance</taxon>
        <taxon>Eupatorieae</taxon>
        <taxon>Mikania</taxon>
    </lineage>
</organism>
<proteinExistence type="predicted"/>
<gene>
    <name evidence="2" type="ORF">E3N88_18833</name>
</gene>
<feature type="compositionally biased region" description="Low complexity" evidence="1">
    <location>
        <begin position="85"/>
        <end position="97"/>
    </location>
</feature>
<dbReference type="AlphaFoldDB" id="A0A5N6NPH4"/>
<dbReference type="EMBL" id="SZYD01000010">
    <property type="protein sequence ID" value="KAD4982162.1"/>
    <property type="molecule type" value="Genomic_DNA"/>
</dbReference>
<evidence type="ECO:0000313" key="3">
    <source>
        <dbReference type="Proteomes" id="UP000326396"/>
    </source>
</evidence>
<evidence type="ECO:0000313" key="2">
    <source>
        <dbReference type="EMBL" id="KAD4982162.1"/>
    </source>
</evidence>
<protein>
    <submittedName>
        <fullName evidence="2">Uncharacterized protein</fullName>
    </submittedName>
</protein>
<feature type="compositionally biased region" description="Pro residues" evidence="1">
    <location>
        <begin position="57"/>
        <end position="69"/>
    </location>
</feature>
<comment type="caution">
    <text evidence="2">The sequence shown here is derived from an EMBL/GenBank/DDBJ whole genome shotgun (WGS) entry which is preliminary data.</text>
</comment>
<feature type="compositionally biased region" description="Basic and acidic residues" evidence="1">
    <location>
        <begin position="124"/>
        <end position="137"/>
    </location>
</feature>